<evidence type="ECO:0000313" key="2">
    <source>
        <dbReference type="EMBL" id="SHE85587.1"/>
    </source>
</evidence>
<reference evidence="2 3" key="1">
    <citation type="submission" date="2016-11" db="EMBL/GenBank/DDBJ databases">
        <authorList>
            <person name="Jaros S."/>
            <person name="Januszkiewicz K."/>
            <person name="Wedrychowicz H."/>
        </authorList>
    </citation>
    <scope>NUCLEOTIDE SEQUENCE [LARGE SCALE GENOMIC DNA]</scope>
    <source>
        <strain evidence="2 3">DSM 17459</strain>
    </source>
</reference>
<dbReference type="InterPro" id="IPR032675">
    <property type="entry name" value="LRR_dom_sf"/>
</dbReference>
<proteinExistence type="predicted"/>
<feature type="transmembrane region" description="Helical" evidence="1">
    <location>
        <begin position="12"/>
        <end position="28"/>
    </location>
</feature>
<dbReference type="OrthoDB" id="2068400at2"/>
<gene>
    <name evidence="2" type="ORF">SAMN02745158_01764</name>
</gene>
<keyword evidence="1" id="KW-0812">Transmembrane</keyword>
<dbReference type="AlphaFoldDB" id="A0A1M4WWR8"/>
<evidence type="ECO:0008006" key="4">
    <source>
        <dbReference type="Google" id="ProtNLM"/>
    </source>
</evidence>
<keyword evidence="1" id="KW-0472">Membrane</keyword>
<sequence>MRQLFGEHGRMAAAAVIAGIFAAILLYPEGILKVLGGFSVTSGAADTSETREILQKLSKKGSPKLAVENKVLEIGDSLFLQDMITEASHGTSSDLREQVKYYLEDGTEVNGSYEISGDKPGVIKIRFVLTGEDYMETCKSGYIQIQSRKADPQITALIEEWEMGEEGEDVRARLYKKEDETLLLSLEGKGRVKPLNQDTVPWKDVRETIEVCRIEEGIETACMDGWFYQCRSLKEIPRMPETAESFRFTFKGCNQLRAAGIPDGAKDIEGMYEDCGNLELAGPIPSSVRNCRNTFKNCGKLKGSIALLGCPAQYEGCFLQTATNVGDCCLQLVADREDKAAAAEAMYKEAVNDNSSCRIFVRKM</sequence>
<dbReference type="Proteomes" id="UP000184245">
    <property type="component" value="Unassembled WGS sequence"/>
</dbReference>
<name>A0A1M4WWR8_9CLOT</name>
<accession>A0A1M4WWR8</accession>
<dbReference type="Gene3D" id="3.80.10.10">
    <property type="entry name" value="Ribonuclease Inhibitor"/>
    <property type="match status" value="1"/>
</dbReference>
<evidence type="ECO:0000256" key="1">
    <source>
        <dbReference type="SAM" id="Phobius"/>
    </source>
</evidence>
<dbReference type="STRING" id="1122155.SAMN02745158_01764"/>
<evidence type="ECO:0000313" key="3">
    <source>
        <dbReference type="Proteomes" id="UP000184245"/>
    </source>
</evidence>
<protein>
    <recommendedName>
        <fullName evidence="4">Leucine rich repeat-containing protein</fullName>
    </recommendedName>
</protein>
<dbReference type="EMBL" id="FQVI01000007">
    <property type="protein sequence ID" value="SHE85587.1"/>
    <property type="molecule type" value="Genomic_DNA"/>
</dbReference>
<organism evidence="2 3">
    <name type="scientific">Lactonifactor longoviformis DSM 17459</name>
    <dbReference type="NCBI Taxonomy" id="1122155"/>
    <lineage>
        <taxon>Bacteria</taxon>
        <taxon>Bacillati</taxon>
        <taxon>Bacillota</taxon>
        <taxon>Clostridia</taxon>
        <taxon>Eubacteriales</taxon>
        <taxon>Clostridiaceae</taxon>
        <taxon>Lactonifactor</taxon>
    </lineage>
</organism>
<keyword evidence="1" id="KW-1133">Transmembrane helix</keyword>
<dbReference type="RefSeq" id="WP_072850990.1">
    <property type="nucleotide sequence ID" value="NZ_FQVI01000007.1"/>
</dbReference>
<keyword evidence="3" id="KW-1185">Reference proteome</keyword>